<proteinExistence type="predicted"/>
<organism evidence="1 2">
    <name type="scientific">Wickerhamomyces pijperi</name>
    <name type="common">Yeast</name>
    <name type="synonym">Pichia pijperi</name>
    <dbReference type="NCBI Taxonomy" id="599730"/>
    <lineage>
        <taxon>Eukaryota</taxon>
        <taxon>Fungi</taxon>
        <taxon>Dikarya</taxon>
        <taxon>Ascomycota</taxon>
        <taxon>Saccharomycotina</taxon>
        <taxon>Saccharomycetes</taxon>
        <taxon>Phaffomycetales</taxon>
        <taxon>Wickerhamomycetaceae</taxon>
        <taxon>Wickerhamomyces</taxon>
    </lineage>
</organism>
<accession>A0A9P8TSD8</accession>
<protein>
    <submittedName>
        <fullName evidence="1">Uncharacterized protein</fullName>
    </submittedName>
</protein>
<evidence type="ECO:0000313" key="2">
    <source>
        <dbReference type="Proteomes" id="UP000774326"/>
    </source>
</evidence>
<dbReference type="EMBL" id="JAEUBG010000056">
    <property type="protein sequence ID" value="KAH3688925.1"/>
    <property type="molecule type" value="Genomic_DNA"/>
</dbReference>
<comment type="caution">
    <text evidence="1">The sequence shown here is derived from an EMBL/GenBank/DDBJ whole genome shotgun (WGS) entry which is preliminary data.</text>
</comment>
<reference evidence="1" key="1">
    <citation type="journal article" date="2021" name="Open Biol.">
        <title>Shared evolutionary footprints suggest mitochondrial oxidative damage underlies multiple complex I losses in fungi.</title>
        <authorList>
            <person name="Schikora-Tamarit M.A."/>
            <person name="Marcet-Houben M."/>
            <person name="Nosek J."/>
            <person name="Gabaldon T."/>
        </authorList>
    </citation>
    <scope>NUCLEOTIDE SEQUENCE</scope>
    <source>
        <strain evidence="1">CBS2887</strain>
    </source>
</reference>
<dbReference type="AlphaFoldDB" id="A0A9P8TSD8"/>
<gene>
    <name evidence="1" type="ORF">WICPIJ_000098</name>
</gene>
<name>A0A9P8TSD8_WICPI</name>
<keyword evidence="2" id="KW-1185">Reference proteome</keyword>
<sequence>MELITSVRRGCDFNLYFLEFLVINPFKLISLDVLSESINSNVISEQHWMKRSFSGAIFGLDLITPTDIVA</sequence>
<reference evidence="1" key="2">
    <citation type="submission" date="2021-01" db="EMBL/GenBank/DDBJ databases">
        <authorList>
            <person name="Schikora-Tamarit M.A."/>
        </authorList>
    </citation>
    <scope>NUCLEOTIDE SEQUENCE</scope>
    <source>
        <strain evidence="1">CBS2887</strain>
    </source>
</reference>
<dbReference type="Proteomes" id="UP000774326">
    <property type="component" value="Unassembled WGS sequence"/>
</dbReference>
<evidence type="ECO:0000313" key="1">
    <source>
        <dbReference type="EMBL" id="KAH3688925.1"/>
    </source>
</evidence>